<dbReference type="PANTHER" id="PTHR34488:SF1">
    <property type="entry name" value="SI:CH211-245H14.1-RELATED"/>
    <property type="match status" value="1"/>
</dbReference>
<dbReference type="PANTHER" id="PTHR34488">
    <property type="entry name" value="SI:CH211-245H14.1-RELATED"/>
    <property type="match status" value="1"/>
</dbReference>
<keyword evidence="1" id="KW-0175">Coiled coil</keyword>
<feature type="region of interest" description="Disordered" evidence="2">
    <location>
        <begin position="1"/>
        <end position="23"/>
    </location>
</feature>
<reference evidence="4" key="2">
    <citation type="submission" date="2025-08" db="UniProtKB">
        <authorList>
            <consortium name="RefSeq"/>
        </authorList>
    </citation>
    <scope>IDENTIFICATION</scope>
</reference>
<keyword evidence="3" id="KW-1185">Reference proteome</keyword>
<dbReference type="GeneID" id="110070656"/>
<organism evidence="3 4">
    <name type="scientific">Pogona vitticeps</name>
    <name type="common">central bearded dragon</name>
    <dbReference type="NCBI Taxonomy" id="103695"/>
    <lineage>
        <taxon>Eukaryota</taxon>
        <taxon>Metazoa</taxon>
        <taxon>Chordata</taxon>
        <taxon>Craniata</taxon>
        <taxon>Vertebrata</taxon>
        <taxon>Euteleostomi</taxon>
        <taxon>Lepidosauria</taxon>
        <taxon>Squamata</taxon>
        <taxon>Bifurcata</taxon>
        <taxon>Unidentata</taxon>
        <taxon>Episquamata</taxon>
        <taxon>Toxicofera</taxon>
        <taxon>Iguania</taxon>
        <taxon>Acrodonta</taxon>
        <taxon>Agamidae</taxon>
        <taxon>Amphibolurinae</taxon>
        <taxon>Pogona</taxon>
    </lineage>
</organism>
<name>A0ABM5F9H5_9SAUR</name>
<dbReference type="RefSeq" id="XP_072842058.1">
    <property type="nucleotide sequence ID" value="XM_072985957.1"/>
</dbReference>
<feature type="region of interest" description="Disordered" evidence="2">
    <location>
        <begin position="164"/>
        <end position="200"/>
    </location>
</feature>
<proteinExistence type="predicted"/>
<evidence type="ECO:0000256" key="1">
    <source>
        <dbReference type="SAM" id="Coils"/>
    </source>
</evidence>
<evidence type="ECO:0000313" key="3">
    <source>
        <dbReference type="Proteomes" id="UP001652642"/>
    </source>
</evidence>
<feature type="coiled-coil region" evidence="1">
    <location>
        <begin position="39"/>
        <end position="73"/>
    </location>
</feature>
<sequence length="352" mass="39628">MGAFLSQLRSGGKALPAPASLDPQVLEQEEGVPHLSAEKEQLKQQDQKKDEQVSRLQQEVQELKAQVSLLLSAENQWLKQQSQEKNEEETSRLLQELKGQGSPLQQEVQDLKAQVSCLSDQNKGLKEQVSRLSAENQQLKQQFQERDEQLSRLLQAVQEVEGEVSHLQQQNQRKDEQMSHLQQEVQEHKKGPEASGAQQTTRWLSWVRSQILPAKDIIIEVRMAGKTGGCEMKLLEDVSERLAQEGVSLKVRKFTETLSEHLLLVFCPIASRMVTDIENALEGLSGEQKVLLVVMHFIPKDNPGPFVDAQHRVPHPAVHTRFTLKDGFYPCQMNETAVADMAAALKALAEDQ</sequence>
<feature type="compositionally biased region" description="Basic and acidic residues" evidence="2">
    <location>
        <begin position="82"/>
        <end position="91"/>
    </location>
</feature>
<feature type="region of interest" description="Disordered" evidence="2">
    <location>
        <begin position="78"/>
        <end position="101"/>
    </location>
</feature>
<protein>
    <submittedName>
        <fullName evidence="4">Uncharacterized protein</fullName>
    </submittedName>
</protein>
<reference evidence="3" key="1">
    <citation type="submission" date="2025-05" db="UniProtKB">
        <authorList>
            <consortium name="RefSeq"/>
        </authorList>
    </citation>
    <scope>NUCLEOTIDE SEQUENCE [LARGE SCALE GENOMIC DNA]</scope>
</reference>
<dbReference type="SUPFAM" id="SSF90257">
    <property type="entry name" value="Myosin rod fragments"/>
    <property type="match status" value="1"/>
</dbReference>
<gene>
    <name evidence="4" type="primary">LOC110070656</name>
</gene>
<accession>A0ABM5F9H5</accession>
<evidence type="ECO:0000256" key="2">
    <source>
        <dbReference type="SAM" id="MobiDB-lite"/>
    </source>
</evidence>
<dbReference type="Proteomes" id="UP001652642">
    <property type="component" value="Chromosome 1"/>
</dbReference>
<evidence type="ECO:0000313" key="4">
    <source>
        <dbReference type="RefSeq" id="XP_072842058.1"/>
    </source>
</evidence>